<accession>A0AAP0BZA0</accession>
<name>A0AAP0BZA0_9ASPA</name>
<evidence type="ECO:0000313" key="1">
    <source>
        <dbReference type="EMBL" id="KAK8954935.1"/>
    </source>
</evidence>
<protein>
    <submittedName>
        <fullName evidence="1">Uncharacterized protein</fullName>
    </submittedName>
</protein>
<dbReference type="EMBL" id="JBBWWQ010000002">
    <property type="protein sequence ID" value="KAK8954935.1"/>
    <property type="molecule type" value="Genomic_DNA"/>
</dbReference>
<proteinExistence type="predicted"/>
<sequence>MGLSEKENQYRDPWLQHTITPQQLEEGWEAGGGEGRERRETMIRNVEVVYSYYACVSGNDEDPTYAALVSWQQ</sequence>
<comment type="caution">
    <text evidence="1">The sequence shown here is derived from an EMBL/GenBank/DDBJ whole genome shotgun (WGS) entry which is preliminary data.</text>
</comment>
<keyword evidence="2" id="KW-1185">Reference proteome</keyword>
<organism evidence="1 2">
    <name type="scientific">Platanthera zijinensis</name>
    <dbReference type="NCBI Taxonomy" id="2320716"/>
    <lineage>
        <taxon>Eukaryota</taxon>
        <taxon>Viridiplantae</taxon>
        <taxon>Streptophyta</taxon>
        <taxon>Embryophyta</taxon>
        <taxon>Tracheophyta</taxon>
        <taxon>Spermatophyta</taxon>
        <taxon>Magnoliopsida</taxon>
        <taxon>Liliopsida</taxon>
        <taxon>Asparagales</taxon>
        <taxon>Orchidaceae</taxon>
        <taxon>Orchidoideae</taxon>
        <taxon>Orchideae</taxon>
        <taxon>Orchidinae</taxon>
        <taxon>Platanthera</taxon>
    </lineage>
</organism>
<gene>
    <name evidence="1" type="ORF">KSP39_PZI002565</name>
</gene>
<evidence type="ECO:0000313" key="2">
    <source>
        <dbReference type="Proteomes" id="UP001418222"/>
    </source>
</evidence>
<dbReference type="Proteomes" id="UP001418222">
    <property type="component" value="Unassembled WGS sequence"/>
</dbReference>
<reference evidence="1 2" key="1">
    <citation type="journal article" date="2022" name="Nat. Plants">
        <title>Genomes of leafy and leafless Platanthera orchids illuminate the evolution of mycoheterotrophy.</title>
        <authorList>
            <person name="Li M.H."/>
            <person name="Liu K.W."/>
            <person name="Li Z."/>
            <person name="Lu H.C."/>
            <person name="Ye Q.L."/>
            <person name="Zhang D."/>
            <person name="Wang J.Y."/>
            <person name="Li Y.F."/>
            <person name="Zhong Z.M."/>
            <person name="Liu X."/>
            <person name="Yu X."/>
            <person name="Liu D.K."/>
            <person name="Tu X.D."/>
            <person name="Liu B."/>
            <person name="Hao Y."/>
            <person name="Liao X.Y."/>
            <person name="Jiang Y.T."/>
            <person name="Sun W.H."/>
            <person name="Chen J."/>
            <person name="Chen Y.Q."/>
            <person name="Ai Y."/>
            <person name="Zhai J.W."/>
            <person name="Wu S.S."/>
            <person name="Zhou Z."/>
            <person name="Hsiao Y.Y."/>
            <person name="Wu W.L."/>
            <person name="Chen Y.Y."/>
            <person name="Lin Y.F."/>
            <person name="Hsu J.L."/>
            <person name="Li C.Y."/>
            <person name="Wang Z.W."/>
            <person name="Zhao X."/>
            <person name="Zhong W.Y."/>
            <person name="Ma X.K."/>
            <person name="Ma L."/>
            <person name="Huang J."/>
            <person name="Chen G.Z."/>
            <person name="Huang M.Z."/>
            <person name="Huang L."/>
            <person name="Peng D.H."/>
            <person name="Luo Y.B."/>
            <person name="Zou S.Q."/>
            <person name="Chen S.P."/>
            <person name="Lan S."/>
            <person name="Tsai W.C."/>
            <person name="Van de Peer Y."/>
            <person name="Liu Z.J."/>
        </authorList>
    </citation>
    <scope>NUCLEOTIDE SEQUENCE [LARGE SCALE GENOMIC DNA]</scope>
    <source>
        <strain evidence="1">Lor287</strain>
    </source>
</reference>
<dbReference type="AlphaFoldDB" id="A0AAP0BZA0"/>